<dbReference type="InterPro" id="IPR041561">
    <property type="entry name" value="PglD_N"/>
</dbReference>
<dbReference type="PANTHER" id="PTHR43300">
    <property type="entry name" value="ACETYLTRANSFERASE"/>
    <property type="match status" value="1"/>
</dbReference>
<evidence type="ECO:0000313" key="2">
    <source>
        <dbReference type="EMBL" id="UJF34578.1"/>
    </source>
</evidence>
<dbReference type="InterPro" id="IPR011004">
    <property type="entry name" value="Trimer_LpxA-like_sf"/>
</dbReference>
<proteinExistence type="predicted"/>
<dbReference type="EMBL" id="CP090978">
    <property type="protein sequence ID" value="UJF34578.1"/>
    <property type="molecule type" value="Genomic_DNA"/>
</dbReference>
<dbReference type="InterPro" id="IPR020019">
    <property type="entry name" value="AcTrfase_PglD-like"/>
</dbReference>
<evidence type="ECO:0000259" key="1">
    <source>
        <dbReference type="Pfam" id="PF17836"/>
    </source>
</evidence>
<sequence>MVLNVRSIDSWCRRPWESCSGNCNYHGGWDSISFLDDRKCLENIQGIPVIGGLNDYISFKNSFEYAFVGIGNGKLRIEWLDKLLKAGFKIPVIIHPFSAISKHCSIGEGTVVMPGVVINSSVKIGRGCILNSGSSVDHDSIIDEGVHVSPGVHISGAVNIGRCSWLCVGSNISNNVTIGRNVIVAAGAAVINNVSDNLLVAGVPAITKKQLGDE</sequence>
<name>A0ABY3SL40_9BACL</name>
<dbReference type="CDD" id="cd03360">
    <property type="entry name" value="LbH_AT_putative"/>
    <property type="match status" value="1"/>
</dbReference>
<dbReference type="Proteomes" id="UP001649230">
    <property type="component" value="Chromosome"/>
</dbReference>
<dbReference type="RefSeq" id="WP_235121152.1">
    <property type="nucleotide sequence ID" value="NZ_CP090978.1"/>
</dbReference>
<dbReference type="NCBIfam" id="TIGR03570">
    <property type="entry name" value="NeuD_NnaD"/>
    <property type="match status" value="1"/>
</dbReference>
<gene>
    <name evidence="2" type="ORF">L0M14_05215</name>
</gene>
<keyword evidence="3" id="KW-1185">Reference proteome</keyword>
<feature type="domain" description="PglD N-terminal" evidence="1">
    <location>
        <begin position="27"/>
        <end position="83"/>
    </location>
</feature>
<accession>A0ABY3SL40</accession>
<reference evidence="2 3" key="1">
    <citation type="journal article" date="2024" name="Int. J. Syst. Evol. Microbiol.">
        <title>Paenibacillus hexagrammi sp. nov., a novel bacterium isolated from the gut content of Hexagrammos agrammus.</title>
        <authorList>
            <person name="Jung H.K."/>
            <person name="Kim D.G."/>
            <person name="Zin H."/>
            <person name="Park J."/>
            <person name="Jung H."/>
            <person name="Kim Y.O."/>
            <person name="Kong H.J."/>
            <person name="Kim J.W."/>
            <person name="Kim Y.S."/>
        </authorList>
    </citation>
    <scope>NUCLEOTIDE SEQUENCE [LARGE SCALE GENOMIC DNA]</scope>
    <source>
        <strain evidence="2 3">YPD9-1</strain>
    </source>
</reference>
<evidence type="ECO:0000313" key="3">
    <source>
        <dbReference type="Proteomes" id="UP001649230"/>
    </source>
</evidence>
<organism evidence="2 3">
    <name type="scientific">Paenibacillus hexagrammi</name>
    <dbReference type="NCBI Taxonomy" id="2908839"/>
    <lineage>
        <taxon>Bacteria</taxon>
        <taxon>Bacillati</taxon>
        <taxon>Bacillota</taxon>
        <taxon>Bacilli</taxon>
        <taxon>Bacillales</taxon>
        <taxon>Paenibacillaceae</taxon>
        <taxon>Paenibacillus</taxon>
    </lineage>
</organism>
<dbReference type="Gene3D" id="3.40.50.20">
    <property type="match status" value="1"/>
</dbReference>
<dbReference type="SUPFAM" id="SSF51161">
    <property type="entry name" value="Trimeric LpxA-like enzymes"/>
    <property type="match status" value="1"/>
</dbReference>
<dbReference type="PANTHER" id="PTHR43300:SF7">
    <property type="entry name" value="UDP-N-ACETYLBACILLOSAMINE N-ACETYLTRANSFERASE"/>
    <property type="match status" value="1"/>
</dbReference>
<dbReference type="InterPro" id="IPR050179">
    <property type="entry name" value="Trans_hexapeptide_repeat"/>
</dbReference>
<protein>
    <submittedName>
        <fullName evidence="2">Acetyltransferase</fullName>
    </submittedName>
</protein>
<dbReference type="Pfam" id="PF17836">
    <property type="entry name" value="PglD_N"/>
    <property type="match status" value="1"/>
</dbReference>
<dbReference type="Gene3D" id="2.160.10.10">
    <property type="entry name" value="Hexapeptide repeat proteins"/>
    <property type="match status" value="1"/>
</dbReference>